<dbReference type="AlphaFoldDB" id="A0AB74TJR2"/>
<dbReference type="SUPFAM" id="SSF56784">
    <property type="entry name" value="HAD-like"/>
    <property type="match status" value="1"/>
</dbReference>
<dbReference type="SMART" id="SM00831">
    <property type="entry name" value="Cation_ATPase_N"/>
    <property type="match status" value="1"/>
</dbReference>
<reference evidence="13" key="1">
    <citation type="submission" date="2023-12" db="EMBL/GenBank/DDBJ databases">
        <title>Dolosigranulum savutii sp. nov. isolated from human upper respiratory samples collected in Botswana.</title>
        <authorList>
            <person name="Kelly M.S."/>
        </authorList>
    </citation>
    <scope>NUCLEOTIDE SEQUENCE</scope>
    <source>
        <strain evidence="13">MSK433</strain>
    </source>
</reference>
<evidence type="ECO:0000256" key="11">
    <source>
        <dbReference type="SAM" id="Phobius"/>
    </source>
</evidence>
<comment type="subcellular location">
    <subcellularLocation>
        <location evidence="1">Endomembrane system</location>
        <topology evidence="1">Multi-pass membrane protein</topology>
    </subcellularLocation>
</comment>
<keyword evidence="7" id="KW-0460">Magnesium</keyword>
<dbReference type="PRINTS" id="PR00119">
    <property type="entry name" value="CATATPASE"/>
</dbReference>
<evidence type="ECO:0000256" key="2">
    <source>
        <dbReference type="ARBA" id="ARBA00005675"/>
    </source>
</evidence>
<dbReference type="Pfam" id="PF00689">
    <property type="entry name" value="Cation_ATPase_C"/>
    <property type="match status" value="1"/>
</dbReference>
<feature type="transmembrane region" description="Helical" evidence="11">
    <location>
        <begin position="817"/>
        <end position="837"/>
    </location>
</feature>
<feature type="transmembrane region" description="Helical" evidence="11">
    <location>
        <begin position="778"/>
        <end position="796"/>
    </location>
</feature>
<dbReference type="Pfam" id="PF00122">
    <property type="entry name" value="E1-E2_ATPase"/>
    <property type="match status" value="1"/>
</dbReference>
<dbReference type="PROSITE" id="PS00154">
    <property type="entry name" value="ATPASE_E1_E2"/>
    <property type="match status" value="1"/>
</dbReference>
<dbReference type="GO" id="GO:0012505">
    <property type="term" value="C:endomembrane system"/>
    <property type="evidence" value="ECO:0007669"/>
    <property type="project" value="UniProtKB-SubCell"/>
</dbReference>
<keyword evidence="4 11" id="KW-0812">Transmembrane</keyword>
<feature type="transmembrane region" description="Helical" evidence="11">
    <location>
        <begin position="245"/>
        <end position="265"/>
    </location>
</feature>
<dbReference type="Gene3D" id="3.40.1110.10">
    <property type="entry name" value="Calcium-transporting ATPase, cytoplasmic domain N"/>
    <property type="match status" value="1"/>
</dbReference>
<evidence type="ECO:0000256" key="9">
    <source>
        <dbReference type="ARBA" id="ARBA00022989"/>
    </source>
</evidence>
<keyword evidence="10 11" id="KW-0472">Membrane</keyword>
<gene>
    <name evidence="13" type="ORF">VUQ08_02880</name>
</gene>
<dbReference type="RefSeq" id="WP_347300823.1">
    <property type="nucleotide sequence ID" value="NZ_CP142433.1"/>
</dbReference>
<dbReference type="Gene3D" id="2.70.150.10">
    <property type="entry name" value="Calcium-transporting ATPase, cytoplasmic transduction domain A"/>
    <property type="match status" value="1"/>
</dbReference>
<evidence type="ECO:0000256" key="8">
    <source>
        <dbReference type="ARBA" id="ARBA00022967"/>
    </source>
</evidence>
<feature type="transmembrane region" description="Helical" evidence="11">
    <location>
        <begin position="679"/>
        <end position="701"/>
    </location>
</feature>
<feature type="transmembrane region" description="Helical" evidence="11">
    <location>
        <begin position="57"/>
        <end position="75"/>
    </location>
</feature>
<dbReference type="Pfam" id="PF00690">
    <property type="entry name" value="Cation_ATPase_N"/>
    <property type="match status" value="1"/>
</dbReference>
<dbReference type="Gene3D" id="1.20.1110.10">
    <property type="entry name" value="Calcium-transporting ATPase, transmembrane domain"/>
    <property type="match status" value="1"/>
</dbReference>
<accession>A0AB74TJR2</accession>
<dbReference type="InterPro" id="IPR001757">
    <property type="entry name" value="P_typ_ATPase"/>
</dbReference>
<dbReference type="InterPro" id="IPR006068">
    <property type="entry name" value="ATPase_P-typ_cation-transptr_C"/>
</dbReference>
<comment type="similarity">
    <text evidence="2">Belongs to the cation transport ATPase (P-type) (TC 3.A.3) family. Type IIA subfamily.</text>
</comment>
<evidence type="ECO:0000256" key="3">
    <source>
        <dbReference type="ARBA" id="ARBA00022553"/>
    </source>
</evidence>
<evidence type="ECO:0000256" key="10">
    <source>
        <dbReference type="ARBA" id="ARBA00023136"/>
    </source>
</evidence>
<dbReference type="SUPFAM" id="SSF81665">
    <property type="entry name" value="Calcium ATPase, transmembrane domain M"/>
    <property type="match status" value="1"/>
</dbReference>
<dbReference type="PANTHER" id="PTHR42861">
    <property type="entry name" value="CALCIUM-TRANSPORTING ATPASE"/>
    <property type="match status" value="1"/>
</dbReference>
<dbReference type="EMBL" id="CP142433">
    <property type="protein sequence ID" value="XBC46576.1"/>
    <property type="molecule type" value="Genomic_DNA"/>
</dbReference>
<keyword evidence="5" id="KW-0547">Nucleotide-binding</keyword>
<evidence type="ECO:0000256" key="6">
    <source>
        <dbReference type="ARBA" id="ARBA00022840"/>
    </source>
</evidence>
<dbReference type="InterPro" id="IPR023299">
    <property type="entry name" value="ATPase_P-typ_cyto_dom_N"/>
</dbReference>
<dbReference type="GO" id="GO:0016020">
    <property type="term" value="C:membrane"/>
    <property type="evidence" value="ECO:0007669"/>
    <property type="project" value="InterPro"/>
</dbReference>
<evidence type="ECO:0000256" key="1">
    <source>
        <dbReference type="ARBA" id="ARBA00004127"/>
    </source>
</evidence>
<feature type="transmembrane region" description="Helical" evidence="11">
    <location>
        <begin position="277"/>
        <end position="303"/>
    </location>
</feature>
<keyword evidence="8" id="KW-1278">Translocase</keyword>
<dbReference type="NCBIfam" id="TIGR01494">
    <property type="entry name" value="ATPase_P-type"/>
    <property type="match status" value="2"/>
</dbReference>
<dbReference type="Pfam" id="PF13246">
    <property type="entry name" value="Cation_ATPase"/>
    <property type="match status" value="1"/>
</dbReference>
<name>A0AB74TJR2_9LACT</name>
<keyword evidence="3" id="KW-0597">Phosphoprotein</keyword>
<dbReference type="SFLD" id="SFLDG00002">
    <property type="entry name" value="C1.7:_P-type_atpase_like"/>
    <property type="match status" value="1"/>
</dbReference>
<dbReference type="InterPro" id="IPR008250">
    <property type="entry name" value="ATPase_P-typ_transduc_dom_A_sf"/>
</dbReference>
<dbReference type="InterPro" id="IPR023298">
    <property type="entry name" value="ATPase_P-typ_TM_dom_sf"/>
</dbReference>
<evidence type="ECO:0000256" key="5">
    <source>
        <dbReference type="ARBA" id="ARBA00022741"/>
    </source>
</evidence>
<dbReference type="SFLD" id="SFLDF00027">
    <property type="entry name" value="p-type_atpase"/>
    <property type="match status" value="1"/>
</dbReference>
<feature type="transmembrane region" description="Helical" evidence="11">
    <location>
        <begin position="843"/>
        <end position="865"/>
    </location>
</feature>
<feature type="transmembrane region" description="Helical" evidence="11">
    <location>
        <begin position="81"/>
        <end position="97"/>
    </location>
</feature>
<organism evidence="13">
    <name type="scientific">Dolosigranulum savutiense</name>
    <dbReference type="NCBI Taxonomy" id="3110288"/>
    <lineage>
        <taxon>Bacteria</taxon>
        <taxon>Bacillati</taxon>
        <taxon>Bacillota</taxon>
        <taxon>Bacilli</taxon>
        <taxon>Lactobacillales</taxon>
        <taxon>Carnobacteriaceae</taxon>
        <taxon>Dolosigranulum</taxon>
    </lineage>
</organism>
<dbReference type="FunFam" id="3.40.50.1000:FF:000028">
    <property type="entry name" value="Calcium-transporting P-type ATPase, putative"/>
    <property type="match status" value="1"/>
</dbReference>
<evidence type="ECO:0000256" key="4">
    <source>
        <dbReference type="ARBA" id="ARBA00022692"/>
    </source>
</evidence>
<keyword evidence="9 11" id="KW-1133">Transmembrane helix</keyword>
<dbReference type="GO" id="GO:0005524">
    <property type="term" value="F:ATP binding"/>
    <property type="evidence" value="ECO:0007669"/>
    <property type="project" value="UniProtKB-KW"/>
</dbReference>
<dbReference type="SFLD" id="SFLDS00003">
    <property type="entry name" value="Haloacid_Dehalogenase"/>
    <property type="match status" value="1"/>
</dbReference>
<dbReference type="SUPFAM" id="SSF81653">
    <property type="entry name" value="Calcium ATPase, transduction domain A"/>
    <property type="match status" value="1"/>
</dbReference>
<evidence type="ECO:0000313" key="13">
    <source>
        <dbReference type="EMBL" id="XBC46576.1"/>
    </source>
</evidence>
<dbReference type="Gene3D" id="3.40.50.1000">
    <property type="entry name" value="HAD superfamily/HAD-like"/>
    <property type="match status" value="1"/>
</dbReference>
<dbReference type="InterPro" id="IPR004014">
    <property type="entry name" value="ATPase_P-typ_cation-transptr_N"/>
</dbReference>
<dbReference type="FunFam" id="2.70.150.10:FF:000160">
    <property type="entry name" value="Sarcoplasmic/endoplasmic reticulum calcium ATPase 1"/>
    <property type="match status" value="1"/>
</dbReference>
<dbReference type="Pfam" id="PF08282">
    <property type="entry name" value="Hydrolase_3"/>
    <property type="match status" value="1"/>
</dbReference>
<dbReference type="GO" id="GO:0016887">
    <property type="term" value="F:ATP hydrolysis activity"/>
    <property type="evidence" value="ECO:0007669"/>
    <property type="project" value="InterPro"/>
</dbReference>
<dbReference type="InterPro" id="IPR018303">
    <property type="entry name" value="ATPase_P-typ_P_site"/>
</dbReference>
<evidence type="ECO:0000259" key="12">
    <source>
        <dbReference type="SMART" id="SM00831"/>
    </source>
</evidence>
<dbReference type="InterPro" id="IPR036412">
    <property type="entry name" value="HAD-like_sf"/>
</dbReference>
<dbReference type="InterPro" id="IPR044492">
    <property type="entry name" value="P_typ_ATPase_HD_dom"/>
</dbReference>
<dbReference type="SUPFAM" id="SSF81660">
    <property type="entry name" value="Metal cation-transporting ATPase, ATP-binding domain N"/>
    <property type="match status" value="1"/>
</dbReference>
<evidence type="ECO:0000256" key="7">
    <source>
        <dbReference type="ARBA" id="ARBA00022842"/>
    </source>
</evidence>
<proteinExistence type="inferred from homology"/>
<dbReference type="InterPro" id="IPR059000">
    <property type="entry name" value="ATPase_P-type_domA"/>
</dbReference>
<dbReference type="InterPro" id="IPR023214">
    <property type="entry name" value="HAD_sf"/>
</dbReference>
<feature type="transmembrane region" description="Helical" evidence="11">
    <location>
        <begin position="755"/>
        <end position="772"/>
    </location>
</feature>
<keyword evidence="6" id="KW-0067">ATP-binding</keyword>
<feature type="domain" description="Cation-transporting P-type ATPase N-terminal" evidence="12">
    <location>
        <begin position="4"/>
        <end position="77"/>
    </location>
</feature>
<sequence>MSTPVYQQSIDALKEQLNASENGLSAKEAAQRLEQYGLNEISQGERKPLWQLFLSNFKDPMVIVLLIVAVVQIALGDIIESSVILGIVIISAIVTVIQERKAEDSLESLKNLSAPTATALRDGSYQKIEAKDVVPGDIISLEVGDYIPADGRLLEAQTLQVEEGALTGESISASKEVTQFDEDMPLGDRANMVFSSTLVTNGRGEFLVTSTGLETEMGKVAQLIQSAKAKETPLQRKLADFSVKLGWGILALSVLIFALSAFRAFSGEVTDVTGELINSFMFAVAVAVAAIPEALQSIVTIVLSTGTNKMADRHAIIRQLPAVETLGSASIICTDKTGTLTQNKMTVVNSYLAGEDEPFHGEPEDWSDTATLLMNIAVLANDSYITEDGETAGDPTEAALILHSNDSGQPYDEIQRHYPRIAELPFDSDRKLMSTLHNIDGRQFMLTKGGPDVIFRRSAKVLINGEVKPLTPEALASFQAQNETYSEEAKRVLAFAYKPVDHSTLELDDEHDLILVGLMAMIDPPREEVAQAVAQAKGAGIRTIMITGDHKTTARAIAENLAIFSEGDLALTGRELDALSDAELMEKLERISVYARVSPENKIRIVNAWQEKNKVTAMTGDGVNDAPALKKADIGIAMGSGTDVAKDASAMILTDDNFVSIVGAVEVGRNVYNNIKKSISYLFSGNLGAVGAIIFALIFNLANPFTALQLLFINLANDALPAIALGLEPSEDHVMIEAPRDPDEGIFAGGTLQNVIFRGVTIAIFVIIAQLIGSRTSVELGVAMAFSTLILSRTFQVFPARSTKKTAWELGLFSNKWAILAFVVCIGLYSITLLPFTREIFSIPASFGMTELLISLGLALSTTIITELKKLINRSSNK</sequence>
<protein>
    <submittedName>
        <fullName evidence="13">Cation-translocating P-type ATPase</fullName>
    </submittedName>
</protein>